<dbReference type="EMBL" id="JAQHRD010000009">
    <property type="protein sequence ID" value="KAJ6438048.1"/>
    <property type="molecule type" value="Genomic_DNA"/>
</dbReference>
<dbReference type="Proteomes" id="UP001163105">
    <property type="component" value="Unassembled WGS sequence"/>
</dbReference>
<accession>A0AB34FGB4</accession>
<dbReference type="InterPro" id="IPR000845">
    <property type="entry name" value="Nucleoside_phosphorylase_d"/>
</dbReference>
<dbReference type="InterPro" id="IPR056884">
    <property type="entry name" value="NPHP3-like_N"/>
</dbReference>
<gene>
    <name evidence="4" type="ORF">O9K51_09470</name>
</gene>
<dbReference type="SUPFAM" id="SSF53167">
    <property type="entry name" value="Purine and uridine phosphorylases"/>
    <property type="match status" value="1"/>
</dbReference>
<dbReference type="Gene3D" id="1.25.40.20">
    <property type="entry name" value="Ankyrin repeat-containing domain"/>
    <property type="match status" value="1"/>
</dbReference>
<sequence>MPNPNDYTVGWICAISTEYIAAQEFLDEEHEAPDFVSPNDSNDYTLGTIGKHNVVIAVLPDGEYGTASAASVATNLLHSFPNVRIGLMVGIGGGAPSEKHDIRLGDVVVSAPRAREGGVFQYDFGKTIQDQAFQHTRVLNQPPTTLRTATAGLQSQYKRKGHKLGESVTDILDRNARLRQEFERPPSSADRLFKANITHDPAGCAAICAQDPSNLVQRRERTEHEDNPAIHHGLIASANQLMKDASVRDMLAREKDVLCFEMEAAGLMNCFPCLVIRGICDYSDSHKTKEWQGYAAMVAAAYTKDLLSRIPPNKVEVEKRISEVLPDLLGTTSQIDTNVKMIRYQLEGHGEREILKWLTEIDYAPQHCDYLRKRQEGTGRWLLESPEYQDWLKANRQTLFCPGIPGAGKTILTSIVVEDLAAQFQNDLSVGIAFIYFSFKDQEQDKQKLEELLASLLKQLCQCRSSLPEAVVSLYAKHKDRRTPPSSDEISTSLQSVAALYSRVFIAIDAMDECRATGECRSKFLSEIFSLLSRSQANLFVTSRPIPDIQMKFQGCLSREIIASEEDVRRYIDGHMSLLPAFVLNAPKLQEQIKTELSRAAGGMFLLAELYLRSLEDKISAREMKNALKQFRKQCQEQDRDQKLRVLSAAYKGAMERIKGQMPGFRQLAEKHALAVEIGKSELDEDNIPEVELSVSVCCGLVTVDEESEIIRLVHYTAQEYFEQTQKDWFPNAEADLANISVTYLSFSAFETGICHTDQEFEERLCLNPLYNYAANNWGYHAHAALMDDDDLVLSLLESNMRLFSACQAMLASPKNRVVNLLLDNGATVDSKDNCDRTPSSWAAENGYDNIVRLLLEKSKGRFEAY</sequence>
<proteinExistence type="predicted"/>
<keyword evidence="5" id="KW-1185">Reference proteome</keyword>
<evidence type="ECO:0000313" key="5">
    <source>
        <dbReference type="Proteomes" id="UP001163105"/>
    </source>
</evidence>
<feature type="domain" description="Nucleoside phosphorylase" evidence="2">
    <location>
        <begin position="12"/>
        <end position="291"/>
    </location>
</feature>
<dbReference type="InterPro" id="IPR035994">
    <property type="entry name" value="Nucleoside_phosphorylase_sf"/>
</dbReference>
<reference evidence="4" key="1">
    <citation type="submission" date="2023-01" db="EMBL/GenBank/DDBJ databases">
        <title>The growth and conidiation of Purpureocillium lavendulum are regulated by nitrogen source and histone H3K14 acetylation.</title>
        <authorList>
            <person name="Tang P."/>
            <person name="Han J."/>
            <person name="Zhang C."/>
            <person name="Tang P."/>
            <person name="Qi F."/>
            <person name="Zhang K."/>
            <person name="Liang L."/>
        </authorList>
    </citation>
    <scope>NUCLEOTIDE SEQUENCE</scope>
    <source>
        <strain evidence="4">YMF1.00683</strain>
    </source>
</reference>
<evidence type="ECO:0000259" key="2">
    <source>
        <dbReference type="Pfam" id="PF01048"/>
    </source>
</evidence>
<evidence type="ECO:0000259" key="3">
    <source>
        <dbReference type="Pfam" id="PF24883"/>
    </source>
</evidence>
<comment type="caution">
    <text evidence="4">The sequence shown here is derived from an EMBL/GenBank/DDBJ whole genome shotgun (WGS) entry which is preliminary data.</text>
</comment>
<dbReference type="InterPro" id="IPR027417">
    <property type="entry name" value="P-loop_NTPase"/>
</dbReference>
<dbReference type="PANTHER" id="PTHR46082:SF11">
    <property type="entry name" value="AAA+ ATPASE DOMAIN-CONTAINING PROTEIN-RELATED"/>
    <property type="match status" value="1"/>
</dbReference>
<evidence type="ECO:0000256" key="1">
    <source>
        <dbReference type="ARBA" id="ARBA00022737"/>
    </source>
</evidence>
<dbReference type="GO" id="GO:0003824">
    <property type="term" value="F:catalytic activity"/>
    <property type="evidence" value="ECO:0007669"/>
    <property type="project" value="InterPro"/>
</dbReference>
<keyword evidence="1" id="KW-0677">Repeat</keyword>
<dbReference type="SUPFAM" id="SSF52540">
    <property type="entry name" value="P-loop containing nucleoside triphosphate hydrolases"/>
    <property type="match status" value="1"/>
</dbReference>
<dbReference type="InterPro" id="IPR053137">
    <property type="entry name" value="NLR-like"/>
</dbReference>
<feature type="domain" description="Nephrocystin 3-like N-terminal" evidence="3">
    <location>
        <begin position="377"/>
        <end position="544"/>
    </location>
</feature>
<dbReference type="Pfam" id="PF24883">
    <property type="entry name" value="NPHP3_N"/>
    <property type="match status" value="1"/>
</dbReference>
<organism evidence="4 5">
    <name type="scientific">Purpureocillium lavendulum</name>
    <dbReference type="NCBI Taxonomy" id="1247861"/>
    <lineage>
        <taxon>Eukaryota</taxon>
        <taxon>Fungi</taxon>
        <taxon>Dikarya</taxon>
        <taxon>Ascomycota</taxon>
        <taxon>Pezizomycotina</taxon>
        <taxon>Sordariomycetes</taxon>
        <taxon>Hypocreomycetidae</taxon>
        <taxon>Hypocreales</taxon>
        <taxon>Ophiocordycipitaceae</taxon>
        <taxon>Purpureocillium</taxon>
    </lineage>
</organism>
<dbReference type="PANTHER" id="PTHR46082">
    <property type="entry name" value="ATP/GTP-BINDING PROTEIN-RELATED"/>
    <property type="match status" value="1"/>
</dbReference>
<dbReference type="AlphaFoldDB" id="A0AB34FGB4"/>
<dbReference type="Gene3D" id="3.40.50.300">
    <property type="entry name" value="P-loop containing nucleotide triphosphate hydrolases"/>
    <property type="match status" value="1"/>
</dbReference>
<dbReference type="Pfam" id="PF01048">
    <property type="entry name" value="PNP_UDP_1"/>
    <property type="match status" value="1"/>
</dbReference>
<dbReference type="Gene3D" id="3.40.50.1580">
    <property type="entry name" value="Nucleoside phosphorylase domain"/>
    <property type="match status" value="1"/>
</dbReference>
<name>A0AB34FGB4_9HYPO</name>
<evidence type="ECO:0000313" key="4">
    <source>
        <dbReference type="EMBL" id="KAJ6438048.1"/>
    </source>
</evidence>
<protein>
    <submittedName>
        <fullName evidence="4">Purine and uridine phosphorylase</fullName>
    </submittedName>
</protein>
<dbReference type="GO" id="GO:0009116">
    <property type="term" value="P:nucleoside metabolic process"/>
    <property type="evidence" value="ECO:0007669"/>
    <property type="project" value="InterPro"/>
</dbReference>
<dbReference type="SUPFAM" id="SSF48403">
    <property type="entry name" value="Ankyrin repeat"/>
    <property type="match status" value="1"/>
</dbReference>
<dbReference type="InterPro" id="IPR036770">
    <property type="entry name" value="Ankyrin_rpt-contain_sf"/>
</dbReference>